<dbReference type="CDD" id="cd00009">
    <property type="entry name" value="AAA"/>
    <property type="match status" value="1"/>
</dbReference>
<dbReference type="GO" id="GO:0003688">
    <property type="term" value="F:DNA replication origin binding"/>
    <property type="evidence" value="ECO:0007669"/>
    <property type="project" value="TreeGrafter"/>
</dbReference>
<dbReference type="STRING" id="870435.A0A0C3PCQ5"/>
<reference evidence="6" key="2">
    <citation type="submission" date="2015-01" db="EMBL/GenBank/DDBJ databases">
        <title>Evolutionary Origins and Diversification of the Mycorrhizal Mutualists.</title>
        <authorList>
            <consortium name="DOE Joint Genome Institute"/>
            <consortium name="Mycorrhizal Genomics Consortium"/>
            <person name="Kohler A."/>
            <person name="Kuo A."/>
            <person name="Nagy L.G."/>
            <person name="Floudas D."/>
            <person name="Copeland A."/>
            <person name="Barry K.W."/>
            <person name="Cichocki N."/>
            <person name="Veneault-Fourrey C."/>
            <person name="LaButti K."/>
            <person name="Lindquist E.A."/>
            <person name="Lipzen A."/>
            <person name="Lundell T."/>
            <person name="Morin E."/>
            <person name="Murat C."/>
            <person name="Riley R."/>
            <person name="Ohm R."/>
            <person name="Sun H."/>
            <person name="Tunlid A."/>
            <person name="Henrissat B."/>
            <person name="Grigoriev I.V."/>
            <person name="Hibbett D.S."/>
            <person name="Martin F."/>
        </authorList>
    </citation>
    <scope>NUCLEOTIDE SEQUENCE [LARGE SCALE GENOMIC DNA]</scope>
    <source>
        <strain evidence="6">Marx 270</strain>
    </source>
</reference>
<dbReference type="InterPro" id="IPR050311">
    <property type="entry name" value="ORC1/CDC6"/>
</dbReference>
<comment type="similarity">
    <text evidence="1">Belongs to the CDC6/cdc18 family.</text>
</comment>
<protein>
    <recommendedName>
        <fullName evidence="4">AAA+ ATPase domain-containing protein</fullName>
    </recommendedName>
</protein>
<dbReference type="Proteomes" id="UP000054217">
    <property type="component" value="Unassembled WGS sequence"/>
</dbReference>
<feature type="region of interest" description="Disordered" evidence="3">
    <location>
        <begin position="1"/>
        <end position="88"/>
    </location>
</feature>
<dbReference type="GO" id="GO:0033314">
    <property type="term" value="P:mitotic DNA replication checkpoint signaling"/>
    <property type="evidence" value="ECO:0007669"/>
    <property type="project" value="TreeGrafter"/>
</dbReference>
<dbReference type="GO" id="GO:0006270">
    <property type="term" value="P:DNA replication initiation"/>
    <property type="evidence" value="ECO:0007669"/>
    <property type="project" value="TreeGrafter"/>
</dbReference>
<accession>A0A0C3PCQ5</accession>
<keyword evidence="6" id="KW-1185">Reference proteome</keyword>
<dbReference type="EMBL" id="KN831949">
    <property type="protein sequence ID" value="KIO11565.1"/>
    <property type="molecule type" value="Genomic_DNA"/>
</dbReference>
<organism evidence="5 6">
    <name type="scientific">Pisolithus tinctorius Marx 270</name>
    <dbReference type="NCBI Taxonomy" id="870435"/>
    <lineage>
        <taxon>Eukaryota</taxon>
        <taxon>Fungi</taxon>
        <taxon>Dikarya</taxon>
        <taxon>Basidiomycota</taxon>
        <taxon>Agaricomycotina</taxon>
        <taxon>Agaricomycetes</taxon>
        <taxon>Agaricomycetidae</taxon>
        <taxon>Boletales</taxon>
        <taxon>Sclerodermatineae</taxon>
        <taxon>Pisolithaceae</taxon>
        <taxon>Pisolithus</taxon>
    </lineage>
</organism>
<keyword evidence="2" id="KW-0235">DNA replication</keyword>
<evidence type="ECO:0000256" key="3">
    <source>
        <dbReference type="SAM" id="MobiDB-lite"/>
    </source>
</evidence>
<dbReference type="Gene3D" id="3.40.50.300">
    <property type="entry name" value="P-loop containing nucleotide triphosphate hydrolases"/>
    <property type="match status" value="1"/>
</dbReference>
<evidence type="ECO:0000259" key="4">
    <source>
        <dbReference type="SMART" id="SM00382"/>
    </source>
</evidence>
<evidence type="ECO:0000313" key="5">
    <source>
        <dbReference type="EMBL" id="KIO11565.1"/>
    </source>
</evidence>
<dbReference type="GO" id="GO:0005634">
    <property type="term" value="C:nucleus"/>
    <property type="evidence" value="ECO:0007669"/>
    <property type="project" value="TreeGrafter"/>
</dbReference>
<dbReference type="Pfam" id="PF22606">
    <property type="entry name" value="Cdc6-ORC-like_ATPase_lid"/>
    <property type="match status" value="1"/>
</dbReference>
<reference evidence="5 6" key="1">
    <citation type="submission" date="2014-04" db="EMBL/GenBank/DDBJ databases">
        <authorList>
            <consortium name="DOE Joint Genome Institute"/>
            <person name="Kuo A."/>
            <person name="Kohler A."/>
            <person name="Costa M.D."/>
            <person name="Nagy L.G."/>
            <person name="Floudas D."/>
            <person name="Copeland A."/>
            <person name="Barry K.W."/>
            <person name="Cichocki N."/>
            <person name="Veneault-Fourrey C."/>
            <person name="LaButti K."/>
            <person name="Lindquist E.A."/>
            <person name="Lipzen A."/>
            <person name="Lundell T."/>
            <person name="Morin E."/>
            <person name="Murat C."/>
            <person name="Sun H."/>
            <person name="Tunlid A."/>
            <person name="Henrissat B."/>
            <person name="Grigoriev I.V."/>
            <person name="Hibbett D.S."/>
            <person name="Martin F."/>
            <person name="Nordberg H.P."/>
            <person name="Cantor M.N."/>
            <person name="Hua S.X."/>
        </authorList>
    </citation>
    <scope>NUCLEOTIDE SEQUENCE [LARGE SCALE GENOMIC DNA]</scope>
    <source>
        <strain evidence="5 6">Marx 270</strain>
    </source>
</reference>
<evidence type="ECO:0000313" key="6">
    <source>
        <dbReference type="Proteomes" id="UP000054217"/>
    </source>
</evidence>
<dbReference type="PANTHER" id="PTHR10763:SF26">
    <property type="entry name" value="CELL DIVISION CONTROL PROTEIN 6 HOMOLOG"/>
    <property type="match status" value="1"/>
</dbReference>
<proteinExistence type="inferred from homology"/>
<dbReference type="GO" id="GO:0016887">
    <property type="term" value="F:ATP hydrolysis activity"/>
    <property type="evidence" value="ECO:0007669"/>
    <property type="project" value="InterPro"/>
</dbReference>
<dbReference type="PANTHER" id="PTHR10763">
    <property type="entry name" value="CELL DIVISION CONTROL PROTEIN 6-RELATED"/>
    <property type="match status" value="1"/>
</dbReference>
<gene>
    <name evidence="5" type="ORF">M404DRAFT_994312</name>
</gene>
<name>A0A0C3PCQ5_PISTI</name>
<dbReference type="SMART" id="SM00382">
    <property type="entry name" value="AAA"/>
    <property type="match status" value="1"/>
</dbReference>
<dbReference type="FunCoup" id="A0A0C3PCQ5">
    <property type="interactions" value="424"/>
</dbReference>
<dbReference type="InterPro" id="IPR027417">
    <property type="entry name" value="P-loop_NTPase"/>
</dbReference>
<dbReference type="HOGENOM" id="CLU_025750_0_0_1"/>
<feature type="compositionally biased region" description="Polar residues" evidence="3">
    <location>
        <begin position="24"/>
        <end position="36"/>
    </location>
</feature>
<dbReference type="InterPro" id="IPR049945">
    <property type="entry name" value="AAA_22"/>
</dbReference>
<dbReference type="InterPro" id="IPR054425">
    <property type="entry name" value="Cdc6_ORC1-like_ATPase_lid"/>
</dbReference>
<evidence type="ECO:0000256" key="2">
    <source>
        <dbReference type="ARBA" id="ARBA00022705"/>
    </source>
</evidence>
<dbReference type="AlphaFoldDB" id="A0A0C3PCQ5"/>
<dbReference type="OrthoDB" id="1926878at2759"/>
<sequence length="658" mass="70737">MRTRSQTSVLGKRPHQADGKPASVASTVDQAGSQAMPTPDLTPKTKRARVSLSLLDGESNKENVPPFRTEGSAVSPTSPPPSLRRTSTEMITPSRARTNRGRYASTSNIQTLPTTDMSALALSTPPPTPHATLLPIHARARALLRATCNDNSSITGRATERETIKNFISSSWESQSTCPSLFISGTPGTGKTALVNAVLKELEEDCDVEVISVNCMAYRNIDALWDHLHDTFVVSQPLKGSPRKAKAKFKPLLDDLLASRKRRCLLVLDELDHIANSCRSLSAIFSLARKHTAILRIIGIANTHTLTASTTLLGDDTTEIPTLHFGGYTSSQLLDVLKARLSSLFEPENDHEVKKRAQKFLPMATLTLLAKKVASQTGDVRMLFGVLRGAIDKAVSSPCPSAEENPLAVSVPVVTPTHILDALKAYLPSNDARRNNVMPTAASTTSSSSSEIVTKVRGFGLQARLVLLSMLLATKRMEAFLPLAFSISSPPKTPVKRLGSMGLTNKSAGLDLAQIHSYYTAILSRAEHDIFTPVSRSEFADLLGVLETSGLISSSTSCSAVASPSKSGRRGFGRSTSFGAMAKSTAAGQDIRIADTVRIDEVLRGLGVADSHAEVTDPREEEVRAIWVRESARIAKDVKLRAQSKGSANDLIEGAFEN</sequence>
<dbReference type="Gene3D" id="1.10.8.60">
    <property type="match status" value="1"/>
</dbReference>
<dbReference type="InParanoid" id="A0A0C3PCQ5"/>
<dbReference type="InterPro" id="IPR003593">
    <property type="entry name" value="AAA+_ATPase"/>
</dbReference>
<dbReference type="SUPFAM" id="SSF52540">
    <property type="entry name" value="P-loop containing nucleoside triphosphate hydrolases"/>
    <property type="match status" value="1"/>
</dbReference>
<feature type="domain" description="AAA+ ATPase" evidence="4">
    <location>
        <begin position="177"/>
        <end position="324"/>
    </location>
</feature>
<evidence type="ECO:0000256" key="1">
    <source>
        <dbReference type="ARBA" id="ARBA00006184"/>
    </source>
</evidence>
<dbReference type="Pfam" id="PF13401">
    <property type="entry name" value="AAA_22"/>
    <property type="match status" value="1"/>
</dbReference>